<proteinExistence type="predicted"/>
<dbReference type="OrthoDB" id="9800597at2"/>
<evidence type="ECO:0000313" key="1">
    <source>
        <dbReference type="EMBL" id="PVA06176.1"/>
    </source>
</evidence>
<dbReference type="AlphaFoldDB" id="A0A2T7FVG5"/>
<gene>
    <name evidence="1" type="ORF">DC363_12335</name>
</gene>
<keyword evidence="2" id="KW-1185">Reference proteome</keyword>
<reference evidence="1 2" key="1">
    <citation type="submission" date="2018-04" db="EMBL/GenBank/DDBJ databases">
        <title>Pelagivirga bohaiensis gen. nov., sp. nov., a bacterium isolated from the Bohai Sea.</title>
        <authorList>
            <person name="Ji X."/>
        </authorList>
    </citation>
    <scope>NUCLEOTIDE SEQUENCE [LARGE SCALE GENOMIC DNA]</scope>
    <source>
        <strain evidence="1 2">BH-SD16</strain>
    </source>
</reference>
<dbReference type="EMBL" id="QCYG01000007">
    <property type="protein sequence ID" value="PVA06176.1"/>
    <property type="molecule type" value="Genomic_DNA"/>
</dbReference>
<dbReference type="CDD" id="cd02980">
    <property type="entry name" value="TRX_Fd_family"/>
    <property type="match status" value="1"/>
</dbReference>
<dbReference type="InterPro" id="IPR036249">
    <property type="entry name" value="Thioredoxin-like_sf"/>
</dbReference>
<dbReference type="Proteomes" id="UP000244817">
    <property type="component" value="Unassembled WGS sequence"/>
</dbReference>
<dbReference type="SUPFAM" id="SSF52833">
    <property type="entry name" value="Thioredoxin-like"/>
    <property type="match status" value="1"/>
</dbReference>
<sequence>MFARPALREHRVRATLYLISQSYVSGRTLRGLMDGLCAATDGPSRAVRLERDGAGLWQALSALASDGATEITLRPVGLPFSQSLLAWLPGAAGEWLTRGEAAGMRLHLADDVACDAGVLARIACAPVSSQPIVPRVQGSHGKGWDRPPAHRHHILVCTGPRCHLRDAPDLLGLLKAELDRLSLGDDCLVTATGCLFPCNAGPTVVVYPAGRWFRLPDATAVRRFAETVLQRNQPLPDYETFNTGDLHEPA</sequence>
<protein>
    <recommendedName>
        <fullName evidence="3">(2Fe-2S) ferredoxin domain-containing protein</fullName>
    </recommendedName>
</protein>
<evidence type="ECO:0008006" key="3">
    <source>
        <dbReference type="Google" id="ProtNLM"/>
    </source>
</evidence>
<name>A0A2T7FVG5_9RHOB</name>
<organism evidence="1 2">
    <name type="scientific">Thalassorhabdomicrobium marinisediminis</name>
    <dbReference type="NCBI Taxonomy" id="2170577"/>
    <lineage>
        <taxon>Bacteria</taxon>
        <taxon>Pseudomonadati</taxon>
        <taxon>Pseudomonadota</taxon>
        <taxon>Alphaproteobacteria</taxon>
        <taxon>Rhodobacterales</taxon>
        <taxon>Paracoccaceae</taxon>
        <taxon>Thalassorhabdomicrobium</taxon>
    </lineage>
</organism>
<comment type="caution">
    <text evidence="1">The sequence shown here is derived from an EMBL/GenBank/DDBJ whole genome shotgun (WGS) entry which is preliminary data.</text>
</comment>
<dbReference type="Gene3D" id="3.40.30.10">
    <property type="entry name" value="Glutaredoxin"/>
    <property type="match status" value="1"/>
</dbReference>
<accession>A0A2T7FVG5</accession>
<evidence type="ECO:0000313" key="2">
    <source>
        <dbReference type="Proteomes" id="UP000244817"/>
    </source>
</evidence>